<protein>
    <submittedName>
        <fullName evidence="1">Uncharacterized protein</fullName>
    </submittedName>
</protein>
<organism evidence="1 2">
    <name type="scientific">Nezara viridula</name>
    <name type="common">Southern green stink bug</name>
    <name type="synonym">Cimex viridulus</name>
    <dbReference type="NCBI Taxonomy" id="85310"/>
    <lineage>
        <taxon>Eukaryota</taxon>
        <taxon>Metazoa</taxon>
        <taxon>Ecdysozoa</taxon>
        <taxon>Arthropoda</taxon>
        <taxon>Hexapoda</taxon>
        <taxon>Insecta</taxon>
        <taxon>Pterygota</taxon>
        <taxon>Neoptera</taxon>
        <taxon>Paraneoptera</taxon>
        <taxon>Hemiptera</taxon>
        <taxon>Heteroptera</taxon>
        <taxon>Panheteroptera</taxon>
        <taxon>Pentatomomorpha</taxon>
        <taxon>Pentatomoidea</taxon>
        <taxon>Pentatomidae</taxon>
        <taxon>Pentatominae</taxon>
        <taxon>Nezara</taxon>
    </lineage>
</organism>
<name>A0A9P0MFZ9_NEZVI</name>
<keyword evidence="2" id="KW-1185">Reference proteome</keyword>
<dbReference type="EMBL" id="OV725079">
    <property type="protein sequence ID" value="CAH1397358.1"/>
    <property type="molecule type" value="Genomic_DNA"/>
</dbReference>
<dbReference type="Proteomes" id="UP001152798">
    <property type="component" value="Chromosome 3"/>
</dbReference>
<proteinExistence type="predicted"/>
<evidence type="ECO:0000313" key="2">
    <source>
        <dbReference type="Proteomes" id="UP001152798"/>
    </source>
</evidence>
<reference evidence="1" key="1">
    <citation type="submission" date="2022-01" db="EMBL/GenBank/DDBJ databases">
        <authorList>
            <person name="King R."/>
        </authorList>
    </citation>
    <scope>NUCLEOTIDE SEQUENCE</scope>
</reference>
<accession>A0A9P0MFZ9</accession>
<sequence>MHRLSKYENSKIFTKPAVRAAGWSGLLLVRADHAAPHPGPRTQPDLGRCFLADIHHRIRLGRKSYGRRILMGKEIGNAERGASVLGRVAAGATLDVGAVAGSGTGDTRPRHWSGLHRPAHLRRRDRRAQATRETQRHLPDRTLPRHSLRLLHRPLHVLRELRLRLPTDTFYLHHIFLVLS</sequence>
<dbReference type="AlphaFoldDB" id="A0A9P0MFZ9"/>
<gene>
    <name evidence="1" type="ORF">NEZAVI_LOCUS7198</name>
</gene>
<evidence type="ECO:0000313" key="1">
    <source>
        <dbReference type="EMBL" id="CAH1397358.1"/>
    </source>
</evidence>